<dbReference type="PANTHER" id="PTHR24421">
    <property type="entry name" value="NITRATE/NITRITE SENSOR PROTEIN NARX-RELATED"/>
    <property type="match status" value="1"/>
</dbReference>
<dbReference type="PROSITE" id="PS50109">
    <property type="entry name" value="HIS_KIN"/>
    <property type="match status" value="1"/>
</dbReference>
<comment type="subcellular location">
    <subcellularLocation>
        <location evidence="1">Cell membrane</location>
        <topology evidence="1">Multi-pass membrane protein</topology>
    </subcellularLocation>
</comment>
<dbReference type="InterPro" id="IPR036890">
    <property type="entry name" value="HATPase_C_sf"/>
</dbReference>
<evidence type="ECO:0000313" key="12">
    <source>
        <dbReference type="Proteomes" id="UP000279306"/>
    </source>
</evidence>
<evidence type="ECO:0000256" key="4">
    <source>
        <dbReference type="ARBA" id="ARBA00022692"/>
    </source>
</evidence>
<dbReference type="InterPro" id="IPR050482">
    <property type="entry name" value="Sensor_HK_TwoCompSys"/>
</dbReference>
<evidence type="ECO:0000256" key="7">
    <source>
        <dbReference type="ARBA" id="ARBA00023012"/>
    </source>
</evidence>
<feature type="transmembrane region" description="Helical" evidence="9">
    <location>
        <begin position="20"/>
        <end position="41"/>
    </location>
</feature>
<evidence type="ECO:0000256" key="8">
    <source>
        <dbReference type="ARBA" id="ARBA00023136"/>
    </source>
</evidence>
<dbReference type="PANTHER" id="PTHR24421:SF37">
    <property type="entry name" value="SENSOR HISTIDINE KINASE NARS"/>
    <property type="match status" value="1"/>
</dbReference>
<evidence type="ECO:0000256" key="2">
    <source>
        <dbReference type="ARBA" id="ARBA00022475"/>
    </source>
</evidence>
<sequence>MSGLVQRLSAVRDFLVSEPVRVSAILRLPLIALIAVLVWIWEVQHWLPMLYAGILGAYAVAAVAWLVAVLRGPVPGWADWASTAVDLAVIVSLCLVSGGATSALLPVFFLLPISVAFQDRPGLTAIIGAITALGYLGVWIFYSKRDDTVGLPNMVYTHFGFLVWMAVATTALSFVLARRAARLTALQAIRRQLVSEAMQSDERHNRAVAEHLHDGALQTLLAARLELDEARERNPDPSLDAVYAALQETASGLRSTVTELHPQVLAQLGLTAGIRELLRQFQCRYDVDVVADLEDVGTPQTQALVYRAARELLTNVGKHAGATTVRVGLVERGEDVILTIFDDGSGFDPDIVGAALEQGHIGLGSLLARFDAMGGSMRIDSDPGRGTQVTVTSPR</sequence>
<evidence type="ECO:0000256" key="9">
    <source>
        <dbReference type="SAM" id="Phobius"/>
    </source>
</evidence>
<evidence type="ECO:0000256" key="3">
    <source>
        <dbReference type="ARBA" id="ARBA00022679"/>
    </source>
</evidence>
<feature type="transmembrane region" description="Helical" evidence="9">
    <location>
        <begin position="87"/>
        <end position="111"/>
    </location>
</feature>
<dbReference type="GO" id="GO:0005886">
    <property type="term" value="C:plasma membrane"/>
    <property type="evidence" value="ECO:0007669"/>
    <property type="project" value="UniProtKB-SubCell"/>
</dbReference>
<feature type="domain" description="Histidine kinase" evidence="10">
    <location>
        <begin position="305"/>
        <end position="395"/>
    </location>
</feature>
<evidence type="ECO:0000259" key="10">
    <source>
        <dbReference type="PROSITE" id="PS50109"/>
    </source>
</evidence>
<accession>A0A448IF63</accession>
<dbReference type="KEGG" id="mauu:NCTC10437_00114"/>
<keyword evidence="4 9" id="KW-0812">Transmembrane</keyword>
<keyword evidence="6 9" id="KW-1133">Transmembrane helix</keyword>
<keyword evidence="3 11" id="KW-0808">Transferase</keyword>
<dbReference type="EC" id="2.7.13.3" evidence="11"/>
<dbReference type="STRING" id="1791.GCA_001049355_05075"/>
<dbReference type="Proteomes" id="UP000279306">
    <property type="component" value="Chromosome"/>
</dbReference>
<dbReference type="OrthoDB" id="5243952at2"/>
<feature type="transmembrane region" description="Helical" evidence="9">
    <location>
        <begin position="154"/>
        <end position="177"/>
    </location>
</feature>
<feature type="transmembrane region" description="Helical" evidence="9">
    <location>
        <begin position="48"/>
        <end position="67"/>
    </location>
</feature>
<keyword evidence="12" id="KW-1185">Reference proteome</keyword>
<dbReference type="RefSeq" id="WP_083443258.1">
    <property type="nucleotide sequence ID" value="NZ_CVQQ01000024.1"/>
</dbReference>
<dbReference type="InterPro" id="IPR005467">
    <property type="entry name" value="His_kinase_dom"/>
</dbReference>
<proteinExistence type="predicted"/>
<dbReference type="GO" id="GO:0004673">
    <property type="term" value="F:protein histidine kinase activity"/>
    <property type="evidence" value="ECO:0007669"/>
    <property type="project" value="UniProtKB-EC"/>
</dbReference>
<dbReference type="Gene3D" id="3.30.565.10">
    <property type="entry name" value="Histidine kinase-like ATPase, C-terminal domain"/>
    <property type="match status" value="1"/>
</dbReference>
<keyword evidence="8 9" id="KW-0472">Membrane</keyword>
<evidence type="ECO:0000313" key="11">
    <source>
        <dbReference type="EMBL" id="VEG51008.1"/>
    </source>
</evidence>
<evidence type="ECO:0000256" key="1">
    <source>
        <dbReference type="ARBA" id="ARBA00004651"/>
    </source>
</evidence>
<organism evidence="11 12">
    <name type="scientific">Mycolicibacterium aurum</name>
    <name type="common">Mycobacterium aurum</name>
    <dbReference type="NCBI Taxonomy" id="1791"/>
    <lineage>
        <taxon>Bacteria</taxon>
        <taxon>Bacillati</taxon>
        <taxon>Actinomycetota</taxon>
        <taxon>Actinomycetes</taxon>
        <taxon>Mycobacteriales</taxon>
        <taxon>Mycobacteriaceae</taxon>
        <taxon>Mycolicibacterium</taxon>
    </lineage>
</organism>
<dbReference type="CDD" id="cd16917">
    <property type="entry name" value="HATPase_UhpB-NarQ-NarX-like"/>
    <property type="match status" value="1"/>
</dbReference>
<keyword evidence="2" id="KW-1003">Cell membrane</keyword>
<dbReference type="SUPFAM" id="SSF55874">
    <property type="entry name" value="ATPase domain of HSP90 chaperone/DNA topoisomerase II/histidine kinase"/>
    <property type="match status" value="1"/>
</dbReference>
<keyword evidence="7" id="KW-0902">Two-component regulatory system</keyword>
<dbReference type="AlphaFoldDB" id="A0A448IF63"/>
<dbReference type="Pfam" id="PF02518">
    <property type="entry name" value="HATPase_c"/>
    <property type="match status" value="1"/>
</dbReference>
<dbReference type="InterPro" id="IPR003594">
    <property type="entry name" value="HATPase_dom"/>
</dbReference>
<evidence type="ECO:0000256" key="5">
    <source>
        <dbReference type="ARBA" id="ARBA00022777"/>
    </source>
</evidence>
<reference evidence="11 12" key="1">
    <citation type="submission" date="2018-12" db="EMBL/GenBank/DDBJ databases">
        <authorList>
            <consortium name="Pathogen Informatics"/>
        </authorList>
    </citation>
    <scope>NUCLEOTIDE SEQUENCE [LARGE SCALE GENOMIC DNA]</scope>
    <source>
        <strain evidence="11 12">NCTC10437</strain>
    </source>
</reference>
<dbReference type="EMBL" id="LR134356">
    <property type="protein sequence ID" value="VEG51008.1"/>
    <property type="molecule type" value="Genomic_DNA"/>
</dbReference>
<name>A0A448IF63_MYCAU</name>
<gene>
    <name evidence="11" type="primary">vraS</name>
    <name evidence="11" type="ORF">NCTC10437_00114</name>
</gene>
<feature type="transmembrane region" description="Helical" evidence="9">
    <location>
        <begin position="123"/>
        <end position="142"/>
    </location>
</feature>
<dbReference type="GO" id="GO:0000160">
    <property type="term" value="P:phosphorelay signal transduction system"/>
    <property type="evidence" value="ECO:0007669"/>
    <property type="project" value="UniProtKB-KW"/>
</dbReference>
<keyword evidence="5 11" id="KW-0418">Kinase</keyword>
<evidence type="ECO:0000256" key="6">
    <source>
        <dbReference type="ARBA" id="ARBA00022989"/>
    </source>
</evidence>
<protein>
    <submittedName>
        <fullName evidence="11">Signal transduction histidine kinase</fullName>
        <ecNumber evidence="11">2.7.13.3</ecNumber>
    </submittedName>
</protein>